<accession>A0A364L8I1</accession>
<dbReference type="EMBL" id="MIKG01000018">
    <property type="protein sequence ID" value="RAO72116.1"/>
    <property type="molecule type" value="Genomic_DNA"/>
</dbReference>
<feature type="compositionally biased region" description="Low complexity" evidence="1">
    <location>
        <begin position="51"/>
        <end position="62"/>
    </location>
</feature>
<dbReference type="GeneID" id="63797342"/>
<gene>
    <name evidence="2" type="ORF">BHQ10_008128</name>
</gene>
<dbReference type="RefSeq" id="XP_040736630.1">
    <property type="nucleotide sequence ID" value="XM_040880899.1"/>
</dbReference>
<reference evidence="2 3" key="1">
    <citation type="journal article" date="2017" name="Biotechnol. Biofuels">
        <title>Differential beta-glucosidase expression as a function of carbon source availability in Talaromyces amestolkiae: a genomic and proteomic approach.</title>
        <authorList>
            <person name="de Eugenio L.I."/>
            <person name="Mendez-Liter J.A."/>
            <person name="Nieto-Dominguez M."/>
            <person name="Alonso L."/>
            <person name="Gil-Munoz J."/>
            <person name="Barriuso J."/>
            <person name="Prieto A."/>
            <person name="Martinez M.J."/>
        </authorList>
    </citation>
    <scope>NUCLEOTIDE SEQUENCE [LARGE SCALE GENOMIC DNA]</scope>
    <source>
        <strain evidence="2 3">CIB</strain>
    </source>
</reference>
<proteinExistence type="predicted"/>
<dbReference type="Proteomes" id="UP000249363">
    <property type="component" value="Unassembled WGS sequence"/>
</dbReference>
<feature type="region of interest" description="Disordered" evidence="1">
    <location>
        <begin position="195"/>
        <end position="228"/>
    </location>
</feature>
<dbReference type="AlphaFoldDB" id="A0A364L8I1"/>
<dbReference type="OrthoDB" id="5552418at2759"/>
<feature type="region of interest" description="Disordered" evidence="1">
    <location>
        <begin position="1"/>
        <end position="94"/>
    </location>
</feature>
<organism evidence="2 3">
    <name type="scientific">Talaromyces amestolkiae</name>
    <dbReference type="NCBI Taxonomy" id="1196081"/>
    <lineage>
        <taxon>Eukaryota</taxon>
        <taxon>Fungi</taxon>
        <taxon>Dikarya</taxon>
        <taxon>Ascomycota</taxon>
        <taxon>Pezizomycotina</taxon>
        <taxon>Eurotiomycetes</taxon>
        <taxon>Eurotiomycetidae</taxon>
        <taxon>Eurotiales</taxon>
        <taxon>Trichocomaceae</taxon>
        <taxon>Talaromyces</taxon>
        <taxon>Talaromyces sect. Talaromyces</taxon>
    </lineage>
</organism>
<dbReference type="STRING" id="1196081.A0A364L8I1"/>
<comment type="caution">
    <text evidence="2">The sequence shown here is derived from an EMBL/GenBank/DDBJ whole genome shotgun (WGS) entry which is preliminary data.</text>
</comment>
<protein>
    <submittedName>
        <fullName evidence="2">Uncharacterized protein</fullName>
    </submittedName>
</protein>
<name>A0A364L8I1_TALAM</name>
<evidence type="ECO:0000256" key="1">
    <source>
        <dbReference type="SAM" id="MobiDB-lite"/>
    </source>
</evidence>
<sequence>MDEGEHQQHGYYQYPSVPGHPRRVVQQQMSPARSPESFRRSATQSVRRNRAQQPPQTQAQAPNRGGASSRRRIHRSSGTAASHHGIPPSSTTADPLQQNVALQFQQRALSPESVRHVQSQQIGYQQQQYDTGFLYGFDQSGTAQMTYGISLAENLGGLPSGGVRFGVPQQYFPSADVAENVSQYLSTQEQLAAEYQHQQQRSPLNRRTDTSTMSSFNPTGSMGSMQQQAVQNMTNLEDAYNQYRQALITVFGYTQRGHLNEASRLLLDLSAWLIDNARDLGKILSFFCP</sequence>
<evidence type="ECO:0000313" key="3">
    <source>
        <dbReference type="Proteomes" id="UP000249363"/>
    </source>
</evidence>
<evidence type="ECO:0000313" key="2">
    <source>
        <dbReference type="EMBL" id="RAO72116.1"/>
    </source>
</evidence>
<keyword evidence="3" id="KW-1185">Reference proteome</keyword>